<gene>
    <name evidence="2" type="ORF">UREG_05487</name>
</gene>
<reference evidence="3" key="1">
    <citation type="journal article" date="2009" name="Genome Res.">
        <title>Comparative genomic analyses of the human fungal pathogens Coccidioides and their relatives.</title>
        <authorList>
            <person name="Sharpton T.J."/>
            <person name="Stajich J.E."/>
            <person name="Rounsley S.D."/>
            <person name="Gardner M.J."/>
            <person name="Wortman J.R."/>
            <person name="Jordar V.S."/>
            <person name="Maiti R."/>
            <person name="Kodira C.D."/>
            <person name="Neafsey D.E."/>
            <person name="Zeng Q."/>
            <person name="Hung C.-Y."/>
            <person name="McMahan C."/>
            <person name="Muszewska A."/>
            <person name="Grynberg M."/>
            <person name="Mandel M.A."/>
            <person name="Kellner E.M."/>
            <person name="Barker B.M."/>
            <person name="Galgiani J.N."/>
            <person name="Orbach M.J."/>
            <person name="Kirkland T.N."/>
            <person name="Cole G.T."/>
            <person name="Henn M.R."/>
            <person name="Birren B.W."/>
            <person name="Taylor J.W."/>
        </authorList>
    </citation>
    <scope>NUCLEOTIDE SEQUENCE [LARGE SCALE GENOMIC DNA]</scope>
    <source>
        <strain evidence="3">UAMH 1704</strain>
    </source>
</reference>
<proteinExistence type="predicted"/>
<dbReference type="eggNOG" id="ENOG502SD1F">
    <property type="taxonomic scope" value="Eukaryota"/>
</dbReference>
<name>C4JSP8_UNCRE</name>
<dbReference type="VEuPathDB" id="FungiDB:UREG_05487"/>
<dbReference type="EMBL" id="CH476617">
    <property type="protein sequence ID" value="EEP80645.1"/>
    <property type="molecule type" value="Genomic_DNA"/>
</dbReference>
<organism evidence="2 3">
    <name type="scientific">Uncinocarpus reesii (strain UAMH 1704)</name>
    <dbReference type="NCBI Taxonomy" id="336963"/>
    <lineage>
        <taxon>Eukaryota</taxon>
        <taxon>Fungi</taxon>
        <taxon>Dikarya</taxon>
        <taxon>Ascomycota</taxon>
        <taxon>Pezizomycotina</taxon>
        <taxon>Eurotiomycetes</taxon>
        <taxon>Eurotiomycetidae</taxon>
        <taxon>Onygenales</taxon>
        <taxon>Onygenaceae</taxon>
        <taxon>Uncinocarpus</taxon>
    </lineage>
</organism>
<feature type="compositionally biased region" description="Basic and acidic residues" evidence="1">
    <location>
        <begin position="106"/>
        <end position="118"/>
    </location>
</feature>
<feature type="region of interest" description="Disordered" evidence="1">
    <location>
        <begin position="91"/>
        <end position="128"/>
    </location>
</feature>
<evidence type="ECO:0000313" key="3">
    <source>
        <dbReference type="Proteomes" id="UP000002058"/>
    </source>
</evidence>
<dbReference type="InParanoid" id="C4JSP8"/>
<dbReference type="Proteomes" id="UP000002058">
    <property type="component" value="Unassembled WGS sequence"/>
</dbReference>
<dbReference type="OrthoDB" id="5426191at2759"/>
<dbReference type="HOGENOM" id="CLU_1476214_0_0_1"/>
<dbReference type="STRING" id="336963.C4JSP8"/>
<keyword evidence="3" id="KW-1185">Reference proteome</keyword>
<protein>
    <submittedName>
        <fullName evidence="2">Uncharacterized protein</fullName>
    </submittedName>
</protein>
<evidence type="ECO:0000256" key="1">
    <source>
        <dbReference type="SAM" id="MobiDB-lite"/>
    </source>
</evidence>
<dbReference type="AlphaFoldDB" id="C4JSP8"/>
<dbReference type="KEGG" id="ure:UREG_05487"/>
<sequence>MPTRPSRFIRTLTPLNHHPPAEPLELSPSRRKPHPFRSVGNYVFTSPWNRNCTFGPGANSRTLRCRHTLPQSSHAPSSPASAVTVAEIRFNLPTFPSPPPRPGSSHRADGGPKPRHSNDSLSSPFEEERLDLSLARERAGGGMRGNSAKLGKLIIQDEGLKMVDLIVAACMGVFWGVYENASG</sequence>
<dbReference type="RefSeq" id="XP_002584798.1">
    <property type="nucleotide sequence ID" value="XM_002584752.1"/>
</dbReference>
<accession>C4JSP8</accession>
<evidence type="ECO:0000313" key="2">
    <source>
        <dbReference type="EMBL" id="EEP80645.1"/>
    </source>
</evidence>
<dbReference type="GeneID" id="8443394"/>
<feature type="region of interest" description="Disordered" evidence="1">
    <location>
        <begin position="1"/>
        <end position="33"/>
    </location>
</feature>